<dbReference type="Pfam" id="PF00496">
    <property type="entry name" value="SBP_bac_5"/>
    <property type="match status" value="1"/>
</dbReference>
<keyword evidence="4" id="KW-1185">Reference proteome</keyword>
<evidence type="ECO:0000259" key="2">
    <source>
        <dbReference type="Pfam" id="PF00496"/>
    </source>
</evidence>
<keyword evidence="1" id="KW-0732">Signal</keyword>
<dbReference type="PIRSF" id="PIRSF002741">
    <property type="entry name" value="MppA"/>
    <property type="match status" value="1"/>
</dbReference>
<dbReference type="RefSeq" id="WP_379787769.1">
    <property type="nucleotide sequence ID" value="NZ_JBHSHL010000014.1"/>
</dbReference>
<feature type="domain" description="Solute-binding protein family 5" evidence="2">
    <location>
        <begin position="94"/>
        <end position="412"/>
    </location>
</feature>
<dbReference type="Proteomes" id="UP001595916">
    <property type="component" value="Unassembled WGS sequence"/>
</dbReference>
<evidence type="ECO:0000313" key="3">
    <source>
        <dbReference type="EMBL" id="MFC4804265.1"/>
    </source>
</evidence>
<evidence type="ECO:0000256" key="1">
    <source>
        <dbReference type="ARBA" id="ARBA00022729"/>
    </source>
</evidence>
<dbReference type="InterPro" id="IPR030678">
    <property type="entry name" value="Peptide/Ni-bd"/>
</dbReference>
<sequence>MKTIIATTKNKYCLLLFLCIFLSLFLLNGCDRKSEVKEEKILKTVEVNKEEDTLFLTMVKTKDINPLTVQEVSVDYTLKLLYEGLYGLDENYNLVPKLADSAVFSNANRILKIKLKSNAKWHSGRNVTSEDVKYTVEYLKAHPESPYHYMVQNISKVSVLDTNSCTVYLVNSDPLAQYDLLFPIVKKGAGANDPFQLDGTGKYRFDGYEAVDMIRLSANKDHYAQVPKIPNIKVRLVRDEQIRSNLFLATDSDVIETTREEVVLYDYDVFESRPYPNLQYEMLIFNSSRPPFKKMKNRRALINALDKELISKEGYRVDKKYNGVFISQRSVLREEILLPKDTGAFHKEWEPDKVKNYQLVVDSSNPIRFASANLIRKELKKSGIHIDVVGVSAQDAKKKLKEGNYDLALIGYKMPLKPNIMKIFNKGNIFFYDPLPLAKKFSSLLVEEDEQVFIQKYKEFQKSFVDEGFYCGFTTLDNYIVKNRRIYGEMKPNVYDIYNGIENLEIKNRFEVPMGEYDIEKDEQEGIQEHRND</sequence>
<dbReference type="InterPro" id="IPR039424">
    <property type="entry name" value="SBP_5"/>
</dbReference>
<dbReference type="SUPFAM" id="SSF53850">
    <property type="entry name" value="Periplasmic binding protein-like II"/>
    <property type="match status" value="1"/>
</dbReference>
<accession>A0ABV9QI32</accession>
<protein>
    <submittedName>
        <fullName evidence="3">ABC transporter substrate-binding protein</fullName>
    </submittedName>
</protein>
<dbReference type="Gene3D" id="3.90.76.10">
    <property type="entry name" value="Dipeptide-binding Protein, Domain 1"/>
    <property type="match status" value="1"/>
</dbReference>
<dbReference type="InterPro" id="IPR000914">
    <property type="entry name" value="SBP_5_dom"/>
</dbReference>
<proteinExistence type="predicted"/>
<dbReference type="Gene3D" id="3.40.190.10">
    <property type="entry name" value="Periplasmic binding protein-like II"/>
    <property type="match status" value="1"/>
</dbReference>
<name>A0ABV9QI32_9FIRM</name>
<dbReference type="PANTHER" id="PTHR30290">
    <property type="entry name" value="PERIPLASMIC BINDING COMPONENT OF ABC TRANSPORTER"/>
    <property type="match status" value="1"/>
</dbReference>
<dbReference type="PANTHER" id="PTHR30290:SF64">
    <property type="entry name" value="ABC TRANSPORTER PERIPLASMIC BINDING PROTEIN"/>
    <property type="match status" value="1"/>
</dbReference>
<dbReference type="CDD" id="cd00995">
    <property type="entry name" value="PBP2_NikA_DppA_OppA_like"/>
    <property type="match status" value="1"/>
</dbReference>
<reference evidence="4" key="1">
    <citation type="journal article" date="2019" name="Int. J. Syst. Evol. Microbiol.">
        <title>The Global Catalogue of Microorganisms (GCM) 10K type strain sequencing project: providing services to taxonomists for standard genome sequencing and annotation.</title>
        <authorList>
            <consortium name="The Broad Institute Genomics Platform"/>
            <consortium name="The Broad Institute Genome Sequencing Center for Infectious Disease"/>
            <person name="Wu L."/>
            <person name="Ma J."/>
        </authorList>
    </citation>
    <scope>NUCLEOTIDE SEQUENCE [LARGE SCALE GENOMIC DNA]</scope>
    <source>
        <strain evidence="4">CCUG 46385</strain>
    </source>
</reference>
<organism evidence="3 4">
    <name type="scientific">Filifactor villosus</name>
    <dbReference type="NCBI Taxonomy" id="29374"/>
    <lineage>
        <taxon>Bacteria</taxon>
        <taxon>Bacillati</taxon>
        <taxon>Bacillota</taxon>
        <taxon>Clostridia</taxon>
        <taxon>Peptostreptococcales</taxon>
        <taxon>Filifactoraceae</taxon>
        <taxon>Filifactor</taxon>
    </lineage>
</organism>
<dbReference type="Gene3D" id="3.10.105.10">
    <property type="entry name" value="Dipeptide-binding Protein, Domain 3"/>
    <property type="match status" value="1"/>
</dbReference>
<gene>
    <name evidence="3" type="ORF">ACFO4R_04140</name>
</gene>
<comment type="caution">
    <text evidence="3">The sequence shown here is derived from an EMBL/GenBank/DDBJ whole genome shotgun (WGS) entry which is preliminary data.</text>
</comment>
<dbReference type="EMBL" id="JBHSHL010000014">
    <property type="protein sequence ID" value="MFC4804265.1"/>
    <property type="molecule type" value="Genomic_DNA"/>
</dbReference>
<evidence type="ECO:0000313" key="4">
    <source>
        <dbReference type="Proteomes" id="UP001595916"/>
    </source>
</evidence>